<reference evidence="1 2" key="1">
    <citation type="submission" date="2019-07" db="EMBL/GenBank/DDBJ databases">
        <title>Draft genome for Streptomyces benahoarensis MZ03-48.</title>
        <authorList>
            <person name="Gonzalez-Pimentel J.L."/>
        </authorList>
    </citation>
    <scope>NUCLEOTIDE SEQUENCE [LARGE SCALE GENOMIC DNA]</scope>
    <source>
        <strain evidence="1 2">MZ03-48</strain>
    </source>
</reference>
<dbReference type="Proteomes" id="UP000320888">
    <property type="component" value="Unassembled WGS sequence"/>
</dbReference>
<organism evidence="1 2">
    <name type="scientific">Streptomyces benahoarensis</name>
    <dbReference type="NCBI Taxonomy" id="2595054"/>
    <lineage>
        <taxon>Bacteria</taxon>
        <taxon>Bacillati</taxon>
        <taxon>Actinomycetota</taxon>
        <taxon>Actinomycetes</taxon>
        <taxon>Kitasatosporales</taxon>
        <taxon>Streptomycetaceae</taxon>
        <taxon>Streptomyces</taxon>
    </lineage>
</organism>
<accession>A0A553ZJZ8</accession>
<keyword evidence="2" id="KW-1185">Reference proteome</keyword>
<dbReference type="EMBL" id="VKLS01000110">
    <property type="protein sequence ID" value="TSB41804.1"/>
    <property type="molecule type" value="Genomic_DNA"/>
</dbReference>
<comment type="caution">
    <text evidence="1">The sequence shown here is derived from an EMBL/GenBank/DDBJ whole genome shotgun (WGS) entry which is preliminary data.</text>
</comment>
<name>A0A553ZJZ8_9ACTN</name>
<sequence length="66" mass="7120">MNPTLADLSVPLAALRLLAADHPALPAVEVDVTPVFPRELTLRIHDDFGAFETWRTALGISPEAVT</sequence>
<gene>
    <name evidence="1" type="ORF">FNZ23_11860</name>
</gene>
<evidence type="ECO:0000313" key="1">
    <source>
        <dbReference type="EMBL" id="TSB41804.1"/>
    </source>
</evidence>
<protein>
    <submittedName>
        <fullName evidence="1">Uncharacterized protein</fullName>
    </submittedName>
</protein>
<dbReference type="AlphaFoldDB" id="A0A553ZJZ8"/>
<feature type="non-terminal residue" evidence="1">
    <location>
        <position position="66"/>
    </location>
</feature>
<evidence type="ECO:0000313" key="2">
    <source>
        <dbReference type="Proteomes" id="UP000320888"/>
    </source>
</evidence>
<proteinExistence type="predicted"/>